<gene>
    <name evidence="1" type="ORF">K443DRAFT_150310</name>
</gene>
<reference evidence="2" key="2">
    <citation type="submission" date="2015-01" db="EMBL/GenBank/DDBJ databases">
        <title>Evolutionary Origins and Diversification of the Mycorrhizal Mutualists.</title>
        <authorList>
            <consortium name="DOE Joint Genome Institute"/>
            <consortium name="Mycorrhizal Genomics Consortium"/>
            <person name="Kohler A."/>
            <person name="Kuo A."/>
            <person name="Nagy L.G."/>
            <person name="Floudas D."/>
            <person name="Copeland A."/>
            <person name="Barry K.W."/>
            <person name="Cichocki N."/>
            <person name="Veneault-Fourrey C."/>
            <person name="LaButti K."/>
            <person name="Lindquist E.A."/>
            <person name="Lipzen A."/>
            <person name="Lundell T."/>
            <person name="Morin E."/>
            <person name="Murat C."/>
            <person name="Riley R."/>
            <person name="Ohm R."/>
            <person name="Sun H."/>
            <person name="Tunlid A."/>
            <person name="Henrissat B."/>
            <person name="Grigoriev I.V."/>
            <person name="Hibbett D.S."/>
            <person name="Martin F."/>
        </authorList>
    </citation>
    <scope>NUCLEOTIDE SEQUENCE [LARGE SCALE GENOMIC DNA]</scope>
    <source>
        <strain evidence="2">LaAM-08-1</strain>
    </source>
</reference>
<reference evidence="1 2" key="1">
    <citation type="submission" date="2014-04" db="EMBL/GenBank/DDBJ databases">
        <authorList>
            <consortium name="DOE Joint Genome Institute"/>
            <person name="Kuo A."/>
            <person name="Kohler A."/>
            <person name="Nagy L.G."/>
            <person name="Floudas D."/>
            <person name="Copeland A."/>
            <person name="Barry K.W."/>
            <person name="Cichocki N."/>
            <person name="Veneault-Fourrey C."/>
            <person name="LaButti K."/>
            <person name="Lindquist E.A."/>
            <person name="Lipzen A."/>
            <person name="Lundell T."/>
            <person name="Morin E."/>
            <person name="Murat C."/>
            <person name="Sun H."/>
            <person name="Tunlid A."/>
            <person name="Henrissat B."/>
            <person name="Grigoriev I.V."/>
            <person name="Hibbett D.S."/>
            <person name="Martin F."/>
            <person name="Nordberg H.P."/>
            <person name="Cantor M.N."/>
            <person name="Hua S.X."/>
        </authorList>
    </citation>
    <scope>NUCLEOTIDE SEQUENCE [LARGE SCALE GENOMIC DNA]</scope>
    <source>
        <strain evidence="1 2">LaAM-08-1</strain>
    </source>
</reference>
<sequence length="100" mass="11225">MGDNDNSLLIRRVFGDCLEHLFDFSSTSLTDALLCLRGAVLMSFISRFGIYPTISTTTTTTLLEYIKLTRSETRYLNSFLPLCRAQLVRSSSSSGSKNMR</sequence>
<dbReference type="HOGENOM" id="CLU_2306564_0_0_1"/>
<dbReference type="EMBL" id="KN838545">
    <property type="protein sequence ID" value="KIK07766.1"/>
    <property type="molecule type" value="Genomic_DNA"/>
</dbReference>
<protein>
    <submittedName>
        <fullName evidence="1">Unplaced genomic scaffold K443scaffold_10, whole genome shotgun sequence</fullName>
    </submittedName>
</protein>
<keyword evidence="2" id="KW-1185">Reference proteome</keyword>
<dbReference type="Proteomes" id="UP000054477">
    <property type="component" value="Unassembled WGS sequence"/>
</dbReference>
<name>A0A0C9XRX7_9AGAR</name>
<organism evidence="1 2">
    <name type="scientific">Laccaria amethystina LaAM-08-1</name>
    <dbReference type="NCBI Taxonomy" id="1095629"/>
    <lineage>
        <taxon>Eukaryota</taxon>
        <taxon>Fungi</taxon>
        <taxon>Dikarya</taxon>
        <taxon>Basidiomycota</taxon>
        <taxon>Agaricomycotina</taxon>
        <taxon>Agaricomycetes</taxon>
        <taxon>Agaricomycetidae</taxon>
        <taxon>Agaricales</taxon>
        <taxon>Agaricineae</taxon>
        <taxon>Hydnangiaceae</taxon>
        <taxon>Laccaria</taxon>
    </lineage>
</organism>
<evidence type="ECO:0000313" key="1">
    <source>
        <dbReference type="EMBL" id="KIK07766.1"/>
    </source>
</evidence>
<accession>A0A0C9XRX7</accession>
<proteinExistence type="predicted"/>
<evidence type="ECO:0000313" key="2">
    <source>
        <dbReference type="Proteomes" id="UP000054477"/>
    </source>
</evidence>
<dbReference type="AlphaFoldDB" id="A0A0C9XRX7"/>